<dbReference type="Pfam" id="PF02627">
    <property type="entry name" value="CMD"/>
    <property type="match status" value="1"/>
</dbReference>
<dbReference type="InterPro" id="IPR029032">
    <property type="entry name" value="AhpD-like"/>
</dbReference>
<dbReference type="Proteomes" id="UP000032427">
    <property type="component" value="Chromosome 2"/>
</dbReference>
<dbReference type="PANTHER" id="PTHR34846">
    <property type="entry name" value="4-CARBOXYMUCONOLACTONE DECARBOXYLASE FAMILY PROTEIN (AFU_ORTHOLOGUE AFUA_6G11590)"/>
    <property type="match status" value="1"/>
</dbReference>
<dbReference type="OrthoDB" id="9801997at2"/>
<sequence>MTTRIDIAKIQPKALNAMLSIESYLAGVTLSAELKELIKIRASMINKCAYCIQMHVPEAEKTGIEAQKLFALAAWKESPLFNATERAVLALTDDMTLIALDGVSDTVYQEALEVLGEEQLAQAMMQVIMINAWNRFALATQMTH</sequence>
<dbReference type="SUPFAM" id="SSF69118">
    <property type="entry name" value="AhpD-like"/>
    <property type="match status" value="1"/>
</dbReference>
<evidence type="ECO:0000259" key="1">
    <source>
        <dbReference type="Pfam" id="PF02627"/>
    </source>
</evidence>
<evidence type="ECO:0000313" key="3">
    <source>
        <dbReference type="Proteomes" id="UP000032427"/>
    </source>
</evidence>
<evidence type="ECO:0000313" key="2">
    <source>
        <dbReference type="EMBL" id="CED57865.1"/>
    </source>
</evidence>
<keyword evidence="3" id="KW-1185">Reference proteome</keyword>
<protein>
    <submittedName>
        <fullName evidence="2">Putative carboxymuconolactone decarboxylase</fullName>
        <ecNumber evidence="2">4.1.1.44</ecNumber>
    </submittedName>
</protein>
<feature type="domain" description="Carboxymuconolactone decarboxylase-like" evidence="1">
    <location>
        <begin position="13"/>
        <end position="93"/>
    </location>
</feature>
<dbReference type="InterPro" id="IPR004675">
    <property type="entry name" value="AhpD_core"/>
</dbReference>
<dbReference type="NCBIfam" id="TIGR00778">
    <property type="entry name" value="ahpD_dom"/>
    <property type="match status" value="1"/>
</dbReference>
<dbReference type="HOGENOM" id="CLU_082760_6_0_6"/>
<dbReference type="PATRIC" id="fig|80852.17.peg.4060"/>
<dbReference type="PANTHER" id="PTHR34846:SF10">
    <property type="entry name" value="CYTOPLASMIC PROTEIN"/>
    <property type="match status" value="1"/>
</dbReference>
<proteinExistence type="predicted"/>
<dbReference type="Gene3D" id="1.20.1290.10">
    <property type="entry name" value="AhpD-like"/>
    <property type="match status" value="1"/>
</dbReference>
<dbReference type="STRING" id="80852.AWOD_II_1251"/>
<dbReference type="GO" id="GO:0047575">
    <property type="term" value="F:4-carboxymuconolactone decarboxylase activity"/>
    <property type="evidence" value="ECO:0007669"/>
    <property type="project" value="UniProtKB-EC"/>
</dbReference>
<accession>A0A090I7U9</accession>
<keyword evidence="2" id="KW-0456">Lyase</keyword>
<reference evidence="3" key="1">
    <citation type="submission" date="2014-09" db="EMBL/GenBank/DDBJ databases">
        <authorList>
            <person name="Hjerde E."/>
        </authorList>
    </citation>
    <scope>NUCLEOTIDE SEQUENCE [LARGE SCALE GENOMIC DNA]</scope>
    <source>
        <strain evidence="3">06/09/139</strain>
    </source>
</reference>
<gene>
    <name evidence="2" type="ORF">AWOD_II_1251</name>
</gene>
<dbReference type="GeneID" id="28543508"/>
<dbReference type="GO" id="GO:0051920">
    <property type="term" value="F:peroxiredoxin activity"/>
    <property type="evidence" value="ECO:0007669"/>
    <property type="project" value="InterPro"/>
</dbReference>
<dbReference type="KEGG" id="awd:AWOD_II_1251"/>
<dbReference type="EC" id="4.1.1.44" evidence="2"/>
<dbReference type="EMBL" id="LN554847">
    <property type="protein sequence ID" value="CED57865.1"/>
    <property type="molecule type" value="Genomic_DNA"/>
</dbReference>
<organism evidence="2 3">
    <name type="scientific">Aliivibrio wodanis</name>
    <dbReference type="NCBI Taxonomy" id="80852"/>
    <lineage>
        <taxon>Bacteria</taxon>
        <taxon>Pseudomonadati</taxon>
        <taxon>Pseudomonadota</taxon>
        <taxon>Gammaproteobacteria</taxon>
        <taxon>Vibrionales</taxon>
        <taxon>Vibrionaceae</taxon>
        <taxon>Aliivibrio</taxon>
    </lineage>
</organism>
<dbReference type="InterPro" id="IPR003779">
    <property type="entry name" value="CMD-like"/>
</dbReference>
<dbReference type="AlphaFoldDB" id="A0A090I7U9"/>
<name>A0A090I7U9_9GAMM</name>